<gene>
    <name evidence="3" type="ORF">AAAT05_07460</name>
</gene>
<keyword evidence="3" id="KW-0328">Glycosyltransferase</keyword>
<keyword evidence="4" id="KW-1185">Reference proteome</keyword>
<dbReference type="EMBL" id="JBBNGS010000013">
    <property type="protein sequence ID" value="MEQ2638174.1"/>
    <property type="molecule type" value="Genomic_DNA"/>
</dbReference>
<comment type="similarity">
    <text evidence="1">Belongs to the ComF/GntX family.</text>
</comment>
<evidence type="ECO:0000313" key="4">
    <source>
        <dbReference type="Proteomes" id="UP001478817"/>
    </source>
</evidence>
<dbReference type="CDD" id="cd06223">
    <property type="entry name" value="PRTases_typeI"/>
    <property type="match status" value="1"/>
</dbReference>
<name>A0ABV1IGZ9_9ACTN</name>
<evidence type="ECO:0000259" key="2">
    <source>
        <dbReference type="Pfam" id="PF00156"/>
    </source>
</evidence>
<reference evidence="3 4" key="1">
    <citation type="submission" date="2024-04" db="EMBL/GenBank/DDBJ databases">
        <title>Human intestinal bacterial collection.</title>
        <authorList>
            <person name="Pauvert C."/>
            <person name="Hitch T.C.A."/>
            <person name="Clavel T."/>
        </authorList>
    </citation>
    <scope>NUCLEOTIDE SEQUENCE [LARGE SCALE GENOMIC DNA]</scope>
    <source>
        <strain evidence="3 4">CLA-AA-H197</strain>
    </source>
</reference>
<dbReference type="PANTHER" id="PTHR47505">
    <property type="entry name" value="DNA UTILIZATION PROTEIN YHGH"/>
    <property type="match status" value="1"/>
</dbReference>
<dbReference type="InterPro" id="IPR029057">
    <property type="entry name" value="PRTase-like"/>
</dbReference>
<keyword evidence="3" id="KW-0808">Transferase</keyword>
<sequence>MLGRGVLSAVMDEALELVAPTRCVGCDEPGALLCDECLAALPWVRQELACPNCGAPHGGLTCTECSEPWETRACVCALGFLGPVRRLVPAMKDYHELRLAPVMAAAMLCALEEASAWPAADGRPRYDAGEVDAVCFVPATAAAFARRGFDHMELVARELCRLTGLPLADVLVRRRARDQRELGQAERAANLAGTVEVADDVSGMRLLLLDDVVTTGSTIREASRALLARGACPPTACALARVW</sequence>
<dbReference type="Gene3D" id="3.40.50.2020">
    <property type="match status" value="1"/>
</dbReference>
<accession>A0ABV1IGZ9</accession>
<dbReference type="SUPFAM" id="SSF53271">
    <property type="entry name" value="PRTase-like"/>
    <property type="match status" value="1"/>
</dbReference>
<dbReference type="PANTHER" id="PTHR47505:SF1">
    <property type="entry name" value="DNA UTILIZATION PROTEIN YHGH"/>
    <property type="match status" value="1"/>
</dbReference>
<feature type="domain" description="Phosphoribosyltransferase" evidence="2">
    <location>
        <begin position="145"/>
        <end position="232"/>
    </location>
</feature>
<evidence type="ECO:0000256" key="1">
    <source>
        <dbReference type="ARBA" id="ARBA00008007"/>
    </source>
</evidence>
<proteinExistence type="inferred from homology"/>
<protein>
    <submittedName>
        <fullName evidence="3">Phosphoribosyltransferase family protein</fullName>
    </submittedName>
</protein>
<dbReference type="InterPro" id="IPR000836">
    <property type="entry name" value="PRTase_dom"/>
</dbReference>
<dbReference type="GO" id="GO:0016757">
    <property type="term" value="F:glycosyltransferase activity"/>
    <property type="evidence" value="ECO:0007669"/>
    <property type="project" value="UniProtKB-KW"/>
</dbReference>
<organism evidence="3 4">
    <name type="scientific">Paratractidigestivibacter faecalis</name>
    <dbReference type="NCBI Taxonomy" id="2292441"/>
    <lineage>
        <taxon>Bacteria</taxon>
        <taxon>Bacillati</taxon>
        <taxon>Actinomycetota</taxon>
        <taxon>Coriobacteriia</taxon>
        <taxon>Coriobacteriales</taxon>
        <taxon>Atopobiaceae</taxon>
        <taxon>Paratractidigestivibacter</taxon>
    </lineage>
</organism>
<comment type="caution">
    <text evidence="3">The sequence shown here is derived from an EMBL/GenBank/DDBJ whole genome shotgun (WGS) entry which is preliminary data.</text>
</comment>
<dbReference type="InterPro" id="IPR051910">
    <property type="entry name" value="ComF/GntX_DNA_util-trans"/>
</dbReference>
<dbReference type="Pfam" id="PF00156">
    <property type="entry name" value="Pribosyltran"/>
    <property type="match status" value="1"/>
</dbReference>
<dbReference type="RefSeq" id="WP_349182802.1">
    <property type="nucleotide sequence ID" value="NZ_JBBNGS010000013.1"/>
</dbReference>
<evidence type="ECO:0000313" key="3">
    <source>
        <dbReference type="EMBL" id="MEQ2638174.1"/>
    </source>
</evidence>
<dbReference type="Proteomes" id="UP001478817">
    <property type="component" value="Unassembled WGS sequence"/>
</dbReference>